<dbReference type="STRING" id="1367849.GCA_000518585_02916"/>
<protein>
    <submittedName>
        <fullName evidence="1">Prevent-host-death protein</fullName>
    </submittedName>
</protein>
<sequence length="91" mass="10173">MKTASLPSLRVEPEFRDKAESVLREGETLSSFIEGAVRKQVEIRKSQAEFIARGLAAREDAKRTGIYYTADEVLGELKAMLDAKLAEDNKQ</sequence>
<name>A0A4D7DRV9_9HYPH</name>
<accession>A0A4D7DRV9</accession>
<dbReference type="OrthoDB" id="8400336at2"/>
<gene>
    <name evidence="1" type="ORF">CFBP5473_11460</name>
    <name evidence="2" type="ORF">J5285_08270</name>
</gene>
<reference evidence="2 4" key="2">
    <citation type="submission" date="2021-03" db="EMBL/GenBank/DDBJ databases">
        <title>Rapid diversification of plasmids in a genus of pathogenic and nitrogen fixing bacteria.</title>
        <authorList>
            <person name="Weisberg A.J."/>
            <person name="Miller M."/>
            <person name="Ream W."/>
            <person name="Grunwald N.J."/>
            <person name="Chang J.H."/>
        </authorList>
    </citation>
    <scope>NUCLEOTIDE SEQUENCE [LARGE SCALE GENOMIC DNA]</scope>
    <source>
        <strain evidence="2 4">AF3.44</strain>
    </source>
</reference>
<dbReference type="EMBL" id="CP072167">
    <property type="protein sequence ID" value="QYA08520.1"/>
    <property type="molecule type" value="Genomic_DNA"/>
</dbReference>
<evidence type="ECO:0000313" key="3">
    <source>
        <dbReference type="Proteomes" id="UP000298545"/>
    </source>
</evidence>
<dbReference type="AlphaFoldDB" id="A0A4D7DRV9"/>
<organism evidence="1 3">
    <name type="scientific">Agrobacterium larrymoorei</name>
    <dbReference type="NCBI Taxonomy" id="160699"/>
    <lineage>
        <taxon>Bacteria</taxon>
        <taxon>Pseudomonadati</taxon>
        <taxon>Pseudomonadota</taxon>
        <taxon>Alphaproteobacteria</taxon>
        <taxon>Hyphomicrobiales</taxon>
        <taxon>Rhizobiaceae</taxon>
        <taxon>Rhizobium/Agrobacterium group</taxon>
        <taxon>Agrobacterium</taxon>
    </lineage>
</organism>
<dbReference type="EMBL" id="CP039691">
    <property type="protein sequence ID" value="QCI99168.1"/>
    <property type="molecule type" value="Genomic_DNA"/>
</dbReference>
<keyword evidence="4" id="KW-1185">Reference proteome</keyword>
<evidence type="ECO:0000313" key="4">
    <source>
        <dbReference type="Proteomes" id="UP000826513"/>
    </source>
</evidence>
<reference evidence="1 3" key="1">
    <citation type="submission" date="2019-04" db="EMBL/GenBank/DDBJ databases">
        <title>Complete genome sequence of Agrobacterium larrymoorei CFBP5473.</title>
        <authorList>
            <person name="Haryono M."/>
            <person name="Chou L."/>
            <person name="Lin Y.-C."/>
            <person name="Lai E.-M."/>
            <person name="Kuo C.-H."/>
        </authorList>
    </citation>
    <scope>NUCLEOTIDE SEQUENCE [LARGE SCALE GENOMIC DNA]</scope>
    <source>
        <strain evidence="1 3">CFBP5473</strain>
    </source>
</reference>
<dbReference type="NCBIfam" id="NF041551">
    <property type="entry name" value="YlcI_YnfO_N"/>
    <property type="match status" value="1"/>
</dbReference>
<evidence type="ECO:0000313" key="1">
    <source>
        <dbReference type="EMBL" id="QCI99168.1"/>
    </source>
</evidence>
<dbReference type="RefSeq" id="WP_027675646.1">
    <property type="nucleotide sequence ID" value="NZ_CP039691.1"/>
</dbReference>
<dbReference type="Proteomes" id="UP000826513">
    <property type="component" value="Chromosome 1"/>
</dbReference>
<evidence type="ECO:0000313" key="2">
    <source>
        <dbReference type="EMBL" id="QYA08520.1"/>
    </source>
</evidence>
<proteinExistence type="predicted"/>
<dbReference type="KEGG" id="alf:CFBP5473_11460"/>
<dbReference type="Proteomes" id="UP000298545">
    <property type="component" value="Chromosome circular"/>
</dbReference>